<dbReference type="GO" id="GO:0016192">
    <property type="term" value="P:vesicle-mediated transport"/>
    <property type="evidence" value="ECO:0007669"/>
    <property type="project" value="InterPro"/>
</dbReference>
<protein>
    <submittedName>
        <fullName evidence="1">Clathrin coat adaptor Irc6</fullName>
    </submittedName>
</protein>
<keyword evidence="2" id="KW-1185">Reference proteome</keyword>
<gene>
    <name evidence="1" type="primary">irc6</name>
    <name evidence="1" type="ORF">SOMG_02854</name>
</gene>
<accession>A0AAF0AV76</accession>
<dbReference type="InterPro" id="IPR034627">
    <property type="entry name" value="Irc6"/>
</dbReference>
<name>A0AAF0AV76_9SCHI</name>
<dbReference type="AlphaFoldDB" id="A0AAF0AV76"/>
<dbReference type="KEGG" id="som:SOMG_02854"/>
<dbReference type="GeneID" id="80876334"/>
<dbReference type="PANTHER" id="PTHR28043">
    <property type="entry name" value="INCREASED RECOMBINATION CENTERS PROTEIN 6"/>
    <property type="match status" value="1"/>
</dbReference>
<evidence type="ECO:0000313" key="1">
    <source>
        <dbReference type="EMBL" id="WBW73306.1"/>
    </source>
</evidence>
<dbReference type="EMBL" id="CP115612">
    <property type="protein sequence ID" value="WBW73306.1"/>
    <property type="molecule type" value="Genomic_DNA"/>
</dbReference>
<dbReference type="RefSeq" id="XP_056037549.1">
    <property type="nucleotide sequence ID" value="XM_056181645.1"/>
</dbReference>
<dbReference type="PANTHER" id="PTHR28043:SF1">
    <property type="entry name" value="INCREASED RECOMBINATION CENTERS PROTEIN 6"/>
    <property type="match status" value="1"/>
</dbReference>
<reference evidence="1 2" key="1">
    <citation type="journal article" date="2023" name="G3 (Bethesda)">
        <title>A high-quality reference genome for the fission yeast Schizosaccharomyces osmophilus.</title>
        <authorList>
            <person name="Jia G.S."/>
            <person name="Zhang W.C."/>
            <person name="Liang Y."/>
            <person name="Liu X.H."/>
            <person name="Rhind N."/>
            <person name="Pidoux A."/>
            <person name="Brysch-Herzberg M."/>
            <person name="Du L.L."/>
        </authorList>
    </citation>
    <scope>NUCLEOTIDE SEQUENCE [LARGE SCALE GENOMIC DNA]</scope>
    <source>
        <strain evidence="1 2">CBS 15793</strain>
    </source>
</reference>
<proteinExistence type="predicted"/>
<sequence>MDSKRILVIGKSKSGKVTFVKALTGTLPSGLNLTSNETSHAGLSHEYTLKNKYFQKEVGLWIDEYTNLEETLEAYASEDAKEVINAIGAIIYTFRSYEPQEWSLWNTFSENLKNPIPIVGLHMDTSSMVVPPDSPYLEYVAFFQTGKNEFGEKLGLERVLEIFDCCEWDFDSNENVSEDFVLPGKDSSMSLDDSELNALVNQVKQLRGSDLDIQERKKQAISFINSLVDERFQESDLN</sequence>
<evidence type="ECO:0000313" key="2">
    <source>
        <dbReference type="Proteomes" id="UP001212411"/>
    </source>
</evidence>
<dbReference type="GO" id="GO:0030674">
    <property type="term" value="F:protein-macromolecule adaptor activity"/>
    <property type="evidence" value="ECO:0007669"/>
    <property type="project" value="TreeGrafter"/>
</dbReference>
<dbReference type="Proteomes" id="UP001212411">
    <property type="component" value="Chromosome 2"/>
</dbReference>
<dbReference type="Gene3D" id="3.40.50.11960">
    <property type="match status" value="1"/>
</dbReference>
<organism evidence="1 2">
    <name type="scientific">Schizosaccharomyces osmophilus</name>
    <dbReference type="NCBI Taxonomy" id="2545709"/>
    <lineage>
        <taxon>Eukaryota</taxon>
        <taxon>Fungi</taxon>
        <taxon>Dikarya</taxon>
        <taxon>Ascomycota</taxon>
        <taxon>Taphrinomycotina</taxon>
        <taxon>Schizosaccharomycetes</taxon>
        <taxon>Schizosaccharomycetales</taxon>
        <taxon>Schizosaccharomycetaceae</taxon>
        <taxon>Schizosaccharomyces</taxon>
    </lineage>
</organism>